<dbReference type="InterPro" id="IPR032675">
    <property type="entry name" value="LRR_dom_sf"/>
</dbReference>
<organism evidence="1">
    <name type="scientific">Bacteroides fragilis</name>
    <dbReference type="NCBI Taxonomy" id="817"/>
    <lineage>
        <taxon>Bacteria</taxon>
        <taxon>Pseudomonadati</taxon>
        <taxon>Bacteroidota</taxon>
        <taxon>Bacteroidia</taxon>
        <taxon>Bacteroidales</taxon>
        <taxon>Bacteroidaceae</taxon>
        <taxon>Bacteroides</taxon>
    </lineage>
</organism>
<name>A0A0I9SCL1_BACFG</name>
<evidence type="ECO:0000313" key="1">
    <source>
        <dbReference type="EMBL" id="KFX76065.1"/>
    </source>
</evidence>
<dbReference type="PATRIC" id="fig|817.53.peg.637"/>
<reference evidence="1" key="1">
    <citation type="book" date="2014" name="THE 24TH EUROPEAN CONGRESS OF CLINICAL MICROBIOLOGY AND INFECTIOUS DISEASES" publisher="ECCMID 2014" city="Barcelona, Spain">
        <title>Identification of resistance genes in three multidrug-resistant Bacteroides fragilis isolates by whole genome sequencing.</title>
        <editorList>
            <person name="Unknown"/>
            <person name="A."/>
        </editorList>
        <authorList>
            <person name="Sydenham T.V."/>
            <person name="Hasman H."/>
            <person name="Wang M."/>
            <person name="Soki J."/>
            <person name="Nagy E."/>
            <person name="Justesen U.S."/>
        </authorList>
    </citation>
    <scope>NUCLEOTIDE SEQUENCE</scope>
    <source>
        <strain evidence="1">DCMOUH0018B</strain>
    </source>
</reference>
<dbReference type="EMBL" id="JMZZ02000040">
    <property type="protein sequence ID" value="KFX76065.1"/>
    <property type="molecule type" value="Genomic_DNA"/>
</dbReference>
<evidence type="ECO:0000313" key="2">
    <source>
        <dbReference type="EMBL" id="QCQ36819.1"/>
    </source>
</evidence>
<reference evidence="2 3" key="3">
    <citation type="submission" date="2019-03" db="EMBL/GenBank/DDBJ databases">
        <title>Complete genome assembly of MDR B. fragilis.</title>
        <authorList>
            <person name="Sydenham T.V."/>
            <person name="Hasman H."/>
            <person name="Justesen U.S."/>
        </authorList>
    </citation>
    <scope>NUCLEOTIDE SEQUENCE [LARGE SCALE GENOMIC DNA]</scope>
    <source>
        <strain evidence="2 3">DCMOUH0067B</strain>
    </source>
</reference>
<dbReference type="Proteomes" id="UP000028294">
    <property type="component" value="Chromosome"/>
</dbReference>
<dbReference type="RefSeq" id="WP_032530421.1">
    <property type="nucleotide sequence ID" value="NZ_CAEUHN010000022.1"/>
</dbReference>
<dbReference type="Gene3D" id="3.80.10.10">
    <property type="entry name" value="Ribonuclease Inhibitor"/>
    <property type="match status" value="2"/>
</dbReference>
<sequence>MNKIQTYISTFIAVSGICFTSCTNDNNIDWNGVEVTNTELRTILQQKGYTFNAEGKLVQDDKVKSTTSLDLSGTKIANLSGLEVLPNLAEINLSNNEYGPVFDFSALPKNITAIDLSGNKIYDFKGLVDVKMVNDEMSTTVLHPLTKFYLPETAKYNIEDLVPFHAASAATDMQMQNANGTLQAYTTLRDIPDEYFRTYLKSKFASLFTKDGNQIDISKPMALTEQGSGINIDAWYADNENIHSIEGLEYFINNPFYKPFYVQVECMNHCSVAHLMPRDNLKALFILNAETPEGIDLSQSAKLASFGSSNNKYLTELDLSKTLVTNQEATDFDKTVSNVLHVFDCENLKEIKFPEQSKGLVSQLELASLPSLKKMDLSFLRGFQAVILLQLENCTITYPNFQYVYSAAYETLKPLADAQKATILISENEFKQEACKTFLSTYKKNLNDSGYRDYSDYGAFRWTKKI</sequence>
<evidence type="ECO:0000313" key="3">
    <source>
        <dbReference type="Proteomes" id="UP000028294"/>
    </source>
</evidence>
<protein>
    <recommendedName>
        <fullName evidence="4">Leucine-rich repeat domain-containing protein</fullName>
    </recommendedName>
</protein>
<reference evidence="1" key="2">
    <citation type="submission" date="2014-07" db="EMBL/GenBank/DDBJ databases">
        <title>Genetics and epidemiology of antimicrobial resistance in B. fragilis group.</title>
        <authorList>
            <person name="Sydenham T.V."/>
            <person name="Hasman H."/>
            <person name="Kemp M."/>
            <person name="Justesen U.S."/>
        </authorList>
    </citation>
    <scope>NUCLEOTIDE SEQUENCE [LARGE SCALE GENOMIC DNA]</scope>
    <source>
        <strain evidence="1">DCMOUH0018B</strain>
    </source>
</reference>
<accession>A0A0I9SCL1</accession>
<dbReference type="SUPFAM" id="SSF52058">
    <property type="entry name" value="L domain-like"/>
    <property type="match status" value="1"/>
</dbReference>
<proteinExistence type="predicted"/>
<evidence type="ECO:0008006" key="4">
    <source>
        <dbReference type="Google" id="ProtNLM"/>
    </source>
</evidence>
<dbReference type="AlphaFoldDB" id="A0A0I9SCL1"/>
<gene>
    <name evidence="1" type="ORF">EE52_0202985</name>
    <name evidence="2" type="ORF">IA74_012235</name>
</gene>
<dbReference type="EMBL" id="CP036553">
    <property type="protein sequence ID" value="QCQ36819.1"/>
    <property type="molecule type" value="Genomic_DNA"/>
</dbReference>